<comment type="function">
    <text evidence="6">Bidirectionally degrades single-stranded DNA into large acid-insoluble oligonucleotides, which are then degraded further into small acid-soluble oligonucleotides.</text>
</comment>
<evidence type="ECO:0000256" key="6">
    <source>
        <dbReference type="HAMAP-Rule" id="MF_00337"/>
    </source>
</evidence>
<comment type="caution">
    <text evidence="7">The sequence shown here is derived from an EMBL/GenBank/DDBJ whole genome shotgun (WGS) entry which is preliminary data.</text>
</comment>
<comment type="subcellular location">
    <subcellularLocation>
        <location evidence="6">Cytoplasm</location>
    </subcellularLocation>
</comment>
<dbReference type="AlphaFoldDB" id="A0A0R1VWB1"/>
<evidence type="ECO:0000313" key="8">
    <source>
        <dbReference type="Proteomes" id="UP000051451"/>
    </source>
</evidence>
<protein>
    <recommendedName>
        <fullName evidence="6">Exodeoxyribonuclease 7 small subunit</fullName>
        <ecNumber evidence="6">3.1.11.6</ecNumber>
    </recommendedName>
    <alternativeName>
        <fullName evidence="6">Exodeoxyribonuclease VII small subunit</fullName>
        <shortName evidence="6">Exonuclease VII small subunit</shortName>
    </alternativeName>
</protein>
<keyword evidence="4 6" id="KW-0378">Hydrolase</keyword>
<dbReference type="HAMAP" id="MF_00337">
    <property type="entry name" value="Exonuc_7_S"/>
    <property type="match status" value="1"/>
</dbReference>
<evidence type="ECO:0000256" key="3">
    <source>
        <dbReference type="ARBA" id="ARBA00022722"/>
    </source>
</evidence>
<evidence type="ECO:0000313" key="7">
    <source>
        <dbReference type="EMBL" id="KRM07748.1"/>
    </source>
</evidence>
<dbReference type="GO" id="GO:0009318">
    <property type="term" value="C:exodeoxyribonuclease VII complex"/>
    <property type="evidence" value="ECO:0007669"/>
    <property type="project" value="UniProtKB-UniRule"/>
</dbReference>
<dbReference type="Gene3D" id="1.10.287.1040">
    <property type="entry name" value="Exonuclease VII, small subunit"/>
    <property type="match status" value="1"/>
</dbReference>
<keyword evidence="5 6" id="KW-0269">Exonuclease</keyword>
<comment type="similarity">
    <text evidence="1 6">Belongs to the XseB family.</text>
</comment>
<dbReference type="Pfam" id="PF02609">
    <property type="entry name" value="Exonuc_VII_S"/>
    <property type="match status" value="1"/>
</dbReference>
<dbReference type="PATRIC" id="fig|1423750.3.peg.193"/>
<evidence type="ECO:0000256" key="5">
    <source>
        <dbReference type="ARBA" id="ARBA00022839"/>
    </source>
</evidence>
<dbReference type="NCBIfam" id="NF002138">
    <property type="entry name" value="PRK00977.1-2"/>
    <property type="match status" value="1"/>
</dbReference>
<dbReference type="EMBL" id="AZGB01000005">
    <property type="protein sequence ID" value="KRM07748.1"/>
    <property type="molecule type" value="Genomic_DNA"/>
</dbReference>
<keyword evidence="2 6" id="KW-0963">Cytoplasm</keyword>
<name>A0A0R1VWB1_9LACO</name>
<organism evidence="7 8">
    <name type="scientific">Liquorilactobacillus ghanensis DSM 18630</name>
    <dbReference type="NCBI Taxonomy" id="1423750"/>
    <lineage>
        <taxon>Bacteria</taxon>
        <taxon>Bacillati</taxon>
        <taxon>Bacillota</taxon>
        <taxon>Bacilli</taxon>
        <taxon>Lactobacillales</taxon>
        <taxon>Lactobacillaceae</taxon>
        <taxon>Liquorilactobacillus</taxon>
    </lineage>
</organism>
<keyword evidence="8" id="KW-1185">Reference proteome</keyword>
<evidence type="ECO:0000256" key="2">
    <source>
        <dbReference type="ARBA" id="ARBA00022490"/>
    </source>
</evidence>
<dbReference type="InterPro" id="IPR003761">
    <property type="entry name" value="Exonuc_VII_S"/>
</dbReference>
<dbReference type="GO" id="GO:0006308">
    <property type="term" value="P:DNA catabolic process"/>
    <property type="evidence" value="ECO:0007669"/>
    <property type="project" value="UniProtKB-UniRule"/>
</dbReference>
<dbReference type="SUPFAM" id="SSF116842">
    <property type="entry name" value="XseB-like"/>
    <property type="match status" value="1"/>
</dbReference>
<dbReference type="NCBIfam" id="TIGR01280">
    <property type="entry name" value="xseB"/>
    <property type="match status" value="1"/>
</dbReference>
<evidence type="ECO:0000256" key="1">
    <source>
        <dbReference type="ARBA" id="ARBA00009998"/>
    </source>
</evidence>
<reference evidence="7 8" key="1">
    <citation type="journal article" date="2015" name="Genome Announc.">
        <title>Expanding the biotechnology potential of lactobacilli through comparative genomics of 213 strains and associated genera.</title>
        <authorList>
            <person name="Sun Z."/>
            <person name="Harris H.M."/>
            <person name="McCann A."/>
            <person name="Guo C."/>
            <person name="Argimon S."/>
            <person name="Zhang W."/>
            <person name="Yang X."/>
            <person name="Jeffery I.B."/>
            <person name="Cooney J.C."/>
            <person name="Kagawa T.F."/>
            <person name="Liu W."/>
            <person name="Song Y."/>
            <person name="Salvetti E."/>
            <person name="Wrobel A."/>
            <person name="Rasinkangas P."/>
            <person name="Parkhill J."/>
            <person name="Rea M.C."/>
            <person name="O'Sullivan O."/>
            <person name="Ritari J."/>
            <person name="Douillard F.P."/>
            <person name="Paul Ross R."/>
            <person name="Yang R."/>
            <person name="Briner A.E."/>
            <person name="Felis G.E."/>
            <person name="de Vos W.M."/>
            <person name="Barrangou R."/>
            <person name="Klaenhammer T.R."/>
            <person name="Caufield P.W."/>
            <person name="Cui Y."/>
            <person name="Zhang H."/>
            <person name="O'Toole P.W."/>
        </authorList>
    </citation>
    <scope>NUCLEOTIDE SEQUENCE [LARGE SCALE GENOMIC DNA]</scope>
    <source>
        <strain evidence="7 8">DSM 18630</strain>
    </source>
</reference>
<dbReference type="GO" id="GO:0008855">
    <property type="term" value="F:exodeoxyribonuclease VII activity"/>
    <property type="evidence" value="ECO:0007669"/>
    <property type="project" value="UniProtKB-UniRule"/>
</dbReference>
<dbReference type="GO" id="GO:0005829">
    <property type="term" value="C:cytosol"/>
    <property type="evidence" value="ECO:0007669"/>
    <property type="project" value="TreeGrafter"/>
</dbReference>
<dbReference type="PANTHER" id="PTHR34137:SF1">
    <property type="entry name" value="EXODEOXYRIBONUCLEASE 7 SMALL SUBUNIT"/>
    <property type="match status" value="1"/>
</dbReference>
<dbReference type="STRING" id="1423750.FC89_GL000191"/>
<accession>A0A0R1VWB1</accession>
<keyword evidence="3 6" id="KW-0540">Nuclease</keyword>
<dbReference type="PANTHER" id="PTHR34137">
    <property type="entry name" value="EXODEOXYRIBONUCLEASE 7 SMALL SUBUNIT"/>
    <property type="match status" value="1"/>
</dbReference>
<sequence length="80" mass="9196">MLQMTEKPTFETQLAALEKIVQQLEKGDVPLETALDQFQQGIKLSRLLQQQLETAEKTLTQVVDENGKMTDFERDSQDEK</sequence>
<dbReference type="PIRSF" id="PIRSF006488">
    <property type="entry name" value="Exonuc_VII_S"/>
    <property type="match status" value="1"/>
</dbReference>
<evidence type="ECO:0000256" key="4">
    <source>
        <dbReference type="ARBA" id="ARBA00022801"/>
    </source>
</evidence>
<dbReference type="Proteomes" id="UP000051451">
    <property type="component" value="Unassembled WGS sequence"/>
</dbReference>
<dbReference type="EC" id="3.1.11.6" evidence="6"/>
<comment type="catalytic activity">
    <reaction evidence="6">
        <text>Exonucleolytic cleavage in either 5'- to 3'- or 3'- to 5'-direction to yield nucleoside 5'-phosphates.</text>
        <dbReference type="EC" id="3.1.11.6"/>
    </reaction>
</comment>
<gene>
    <name evidence="6" type="primary">xseB</name>
    <name evidence="7" type="ORF">FC89_GL000191</name>
</gene>
<dbReference type="InterPro" id="IPR037004">
    <property type="entry name" value="Exonuc_VII_ssu_sf"/>
</dbReference>
<proteinExistence type="inferred from homology"/>
<comment type="subunit">
    <text evidence="6">Heterooligomer composed of large and small subunits.</text>
</comment>